<comment type="caution">
    <text evidence="1">The sequence shown here is derived from an EMBL/GenBank/DDBJ whole genome shotgun (WGS) entry which is preliminary data.</text>
</comment>
<dbReference type="Proteomes" id="UP001064048">
    <property type="component" value="Chromosome 26"/>
</dbReference>
<evidence type="ECO:0000313" key="1">
    <source>
        <dbReference type="EMBL" id="KAI8426776.1"/>
    </source>
</evidence>
<keyword evidence="2" id="KW-1185">Reference proteome</keyword>
<organism evidence="1 2">
    <name type="scientific">Choristoneura fumiferana</name>
    <name type="common">Spruce budworm moth</name>
    <name type="synonym">Archips fumiferana</name>
    <dbReference type="NCBI Taxonomy" id="7141"/>
    <lineage>
        <taxon>Eukaryota</taxon>
        <taxon>Metazoa</taxon>
        <taxon>Ecdysozoa</taxon>
        <taxon>Arthropoda</taxon>
        <taxon>Hexapoda</taxon>
        <taxon>Insecta</taxon>
        <taxon>Pterygota</taxon>
        <taxon>Neoptera</taxon>
        <taxon>Endopterygota</taxon>
        <taxon>Lepidoptera</taxon>
        <taxon>Glossata</taxon>
        <taxon>Ditrysia</taxon>
        <taxon>Tortricoidea</taxon>
        <taxon>Tortricidae</taxon>
        <taxon>Tortricinae</taxon>
        <taxon>Choristoneura</taxon>
    </lineage>
</organism>
<sequence length="119" mass="13134">MWLWCRWLVVAVHAVAALSPVIKIEARGGSTELAFKYAVYKINKERVLLPNSTLVYDGIEYIPARDSFRSYKKACNQFKSGAIALFSSGGPTLSAAMDALSRSLHTPHLSASADVRQEF</sequence>
<evidence type="ECO:0000313" key="2">
    <source>
        <dbReference type="Proteomes" id="UP001064048"/>
    </source>
</evidence>
<reference evidence="1 2" key="1">
    <citation type="journal article" date="2022" name="Genome Biol. Evol.">
        <title>The Spruce Budworm Genome: Reconstructing the Evolutionary History of Antifreeze Proteins.</title>
        <authorList>
            <person name="Beliveau C."/>
            <person name="Gagne P."/>
            <person name="Picq S."/>
            <person name="Vernygora O."/>
            <person name="Keeling C.I."/>
            <person name="Pinkney K."/>
            <person name="Doucet D."/>
            <person name="Wen F."/>
            <person name="Johnston J.S."/>
            <person name="Maaroufi H."/>
            <person name="Boyle B."/>
            <person name="Laroche J."/>
            <person name="Dewar K."/>
            <person name="Juretic N."/>
            <person name="Blackburn G."/>
            <person name="Nisole A."/>
            <person name="Brunet B."/>
            <person name="Brandao M."/>
            <person name="Lumley L."/>
            <person name="Duan J."/>
            <person name="Quan G."/>
            <person name="Lucarotti C.J."/>
            <person name="Roe A.D."/>
            <person name="Sperling F.A.H."/>
            <person name="Levesque R.C."/>
            <person name="Cusson M."/>
        </authorList>
    </citation>
    <scope>NUCLEOTIDE SEQUENCE [LARGE SCALE GENOMIC DNA]</scope>
    <source>
        <strain evidence="1">Glfc:IPQL:Cfum</strain>
    </source>
</reference>
<accession>A0ACC0JRH6</accession>
<dbReference type="EMBL" id="CM046126">
    <property type="protein sequence ID" value="KAI8426776.1"/>
    <property type="molecule type" value="Genomic_DNA"/>
</dbReference>
<proteinExistence type="predicted"/>
<name>A0ACC0JRH6_CHOFU</name>
<gene>
    <name evidence="1" type="ORF">MSG28_014462</name>
</gene>
<protein>
    <submittedName>
        <fullName evidence="1">Uncharacterized protein</fullName>
    </submittedName>
</protein>